<dbReference type="AlphaFoldDB" id="A0AA35T7Z6"/>
<protein>
    <submittedName>
        <fullName evidence="1">Uncharacterized protein</fullName>
    </submittedName>
</protein>
<gene>
    <name evidence="1" type="ORF">GBAR_LOCUS23798</name>
</gene>
<comment type="caution">
    <text evidence="1">The sequence shown here is derived from an EMBL/GenBank/DDBJ whole genome shotgun (WGS) entry which is preliminary data.</text>
</comment>
<evidence type="ECO:0000313" key="2">
    <source>
        <dbReference type="Proteomes" id="UP001174909"/>
    </source>
</evidence>
<keyword evidence="2" id="KW-1185">Reference proteome</keyword>
<name>A0AA35T7Z6_GEOBA</name>
<dbReference type="Proteomes" id="UP001174909">
    <property type="component" value="Unassembled WGS sequence"/>
</dbReference>
<evidence type="ECO:0000313" key="1">
    <source>
        <dbReference type="EMBL" id="CAI8042902.1"/>
    </source>
</evidence>
<accession>A0AA35T7Z6</accession>
<reference evidence="1" key="1">
    <citation type="submission" date="2023-03" db="EMBL/GenBank/DDBJ databases">
        <authorList>
            <person name="Steffen K."/>
            <person name="Cardenas P."/>
        </authorList>
    </citation>
    <scope>NUCLEOTIDE SEQUENCE</scope>
</reference>
<proteinExistence type="predicted"/>
<organism evidence="1 2">
    <name type="scientific">Geodia barretti</name>
    <name type="common">Barrett's horny sponge</name>
    <dbReference type="NCBI Taxonomy" id="519541"/>
    <lineage>
        <taxon>Eukaryota</taxon>
        <taxon>Metazoa</taxon>
        <taxon>Porifera</taxon>
        <taxon>Demospongiae</taxon>
        <taxon>Heteroscleromorpha</taxon>
        <taxon>Tetractinellida</taxon>
        <taxon>Astrophorina</taxon>
        <taxon>Geodiidae</taxon>
        <taxon>Geodia</taxon>
    </lineage>
</organism>
<sequence>MSCDYHSSGTRHGLARPHLRDLGDGRRALSLDIPASEKTDTILDPYQLMGFEHRWLLGNYDRQYEGTGGTFAGNEINDLFDSLNSQNATIEPYVFARFVYTPEEQQKVADSFAFITSEFFDGVLMDRDMDVEEKIARGREIYAEFRKMGGGIYIDKTNEYYQANPGLRPLPVN</sequence>
<dbReference type="EMBL" id="CASHTH010003291">
    <property type="protein sequence ID" value="CAI8042902.1"/>
    <property type="molecule type" value="Genomic_DNA"/>
</dbReference>